<accession>A0A973A8A5</accession>
<gene>
    <name evidence="1" type="ORF">HQ497_02455</name>
</gene>
<proteinExistence type="predicted"/>
<dbReference type="SUPFAM" id="SSF54637">
    <property type="entry name" value="Thioesterase/thiol ester dehydrase-isomerase"/>
    <property type="match status" value="1"/>
</dbReference>
<evidence type="ECO:0000313" key="1">
    <source>
        <dbReference type="EMBL" id="NQV64202.1"/>
    </source>
</evidence>
<evidence type="ECO:0000313" key="2">
    <source>
        <dbReference type="Proteomes" id="UP000754644"/>
    </source>
</evidence>
<reference evidence="1" key="1">
    <citation type="submission" date="2020-05" db="EMBL/GenBank/DDBJ databases">
        <title>Sulfur intermediates as new biogeochemical hubs in an aquatic model microbial ecosystem.</title>
        <authorList>
            <person name="Vigneron A."/>
        </authorList>
    </citation>
    <scope>NUCLEOTIDE SEQUENCE</scope>
    <source>
        <strain evidence="1">Bin.250</strain>
    </source>
</reference>
<comment type="caution">
    <text evidence="1">The sequence shown here is derived from an EMBL/GenBank/DDBJ whole genome shotgun (WGS) entry which is preliminary data.</text>
</comment>
<dbReference type="AlphaFoldDB" id="A0A973A8A5"/>
<dbReference type="Proteomes" id="UP000754644">
    <property type="component" value="Unassembled WGS sequence"/>
</dbReference>
<protein>
    <submittedName>
        <fullName evidence="1">Uncharacterized protein</fullName>
    </submittedName>
</protein>
<dbReference type="InterPro" id="IPR029069">
    <property type="entry name" value="HotDog_dom_sf"/>
</dbReference>
<dbReference type="Gene3D" id="3.10.129.10">
    <property type="entry name" value="Hotdog Thioesterase"/>
    <property type="match status" value="1"/>
</dbReference>
<organism evidence="1 2">
    <name type="scientific">SAR86 cluster bacterium</name>
    <dbReference type="NCBI Taxonomy" id="2030880"/>
    <lineage>
        <taxon>Bacteria</taxon>
        <taxon>Pseudomonadati</taxon>
        <taxon>Pseudomonadota</taxon>
        <taxon>Gammaproteobacteria</taxon>
        <taxon>SAR86 cluster</taxon>
    </lineage>
</organism>
<sequence length="316" mass="34864">MPAFDTDLIICGEFRHPRQMLDNQTYDGHVSIHDDKMAADLGFTGAPIEGPTHFSQFVPLLAEIFGDAWFESGCISSHYLNMVIEGEEVRAFAARPAAGATITRIWAEKRDGTPVLTGTASIGPDHPASELDLRRAKLRPAEQLVILAELHVGQKGLVAESAMMDFDQNMGDLYPFSLNEKLAKITELSPWYTAEHGASSPWGRAIIPLEMLSVLTQYTSREAGFRMKGPAVGLFADQEIKMIKGPLFVNQSYRLEREIVCLSESRRVESNWIMTSVYDNDTNELVAECLLNSATLKDSYANYAQDAAALGKTLAS</sequence>
<dbReference type="EMBL" id="JABMOJ010000084">
    <property type="protein sequence ID" value="NQV64202.1"/>
    <property type="molecule type" value="Genomic_DNA"/>
</dbReference>
<name>A0A973A8A5_9GAMM</name>